<keyword evidence="2 4" id="KW-0863">Zinc-finger</keyword>
<feature type="domain" description="RING-type" evidence="6">
    <location>
        <begin position="932"/>
        <end position="973"/>
    </location>
</feature>
<keyword evidence="1" id="KW-0479">Metal-binding</keyword>
<evidence type="ECO:0000256" key="3">
    <source>
        <dbReference type="ARBA" id="ARBA00022833"/>
    </source>
</evidence>
<feature type="region of interest" description="Disordered" evidence="5">
    <location>
        <begin position="433"/>
        <end position="476"/>
    </location>
</feature>
<organism evidence="7 8">
    <name type="scientific">Octopus vulgaris</name>
    <name type="common">Common octopus</name>
    <dbReference type="NCBI Taxonomy" id="6645"/>
    <lineage>
        <taxon>Eukaryota</taxon>
        <taxon>Metazoa</taxon>
        <taxon>Spiralia</taxon>
        <taxon>Lophotrochozoa</taxon>
        <taxon>Mollusca</taxon>
        <taxon>Cephalopoda</taxon>
        <taxon>Coleoidea</taxon>
        <taxon>Octopodiformes</taxon>
        <taxon>Octopoda</taxon>
        <taxon>Incirrata</taxon>
        <taxon>Octopodidae</taxon>
        <taxon>Octopus</taxon>
    </lineage>
</organism>
<evidence type="ECO:0000313" key="8">
    <source>
        <dbReference type="Proteomes" id="UP001162480"/>
    </source>
</evidence>
<dbReference type="GO" id="GO:0006511">
    <property type="term" value="P:ubiquitin-dependent protein catabolic process"/>
    <property type="evidence" value="ECO:0007669"/>
    <property type="project" value="TreeGrafter"/>
</dbReference>
<dbReference type="SUPFAM" id="SSF57850">
    <property type="entry name" value="RING/U-box"/>
    <property type="match status" value="1"/>
</dbReference>
<dbReference type="EMBL" id="OX597831">
    <property type="protein sequence ID" value="CAI9736062.1"/>
    <property type="molecule type" value="Genomic_DNA"/>
</dbReference>
<accession>A0AA36BLQ9</accession>
<feature type="region of interest" description="Disordered" evidence="5">
    <location>
        <begin position="29"/>
        <end position="62"/>
    </location>
</feature>
<reference evidence="7" key="1">
    <citation type="submission" date="2023-08" db="EMBL/GenBank/DDBJ databases">
        <authorList>
            <person name="Alioto T."/>
            <person name="Alioto T."/>
            <person name="Gomez Garrido J."/>
        </authorList>
    </citation>
    <scope>NUCLEOTIDE SEQUENCE</scope>
</reference>
<evidence type="ECO:0000256" key="5">
    <source>
        <dbReference type="SAM" id="MobiDB-lite"/>
    </source>
</evidence>
<dbReference type="InterPro" id="IPR051834">
    <property type="entry name" value="RING_finger_E3_ligase"/>
</dbReference>
<dbReference type="AlphaFoldDB" id="A0AA36BLQ9"/>
<evidence type="ECO:0000259" key="6">
    <source>
        <dbReference type="PROSITE" id="PS50089"/>
    </source>
</evidence>
<feature type="compositionally biased region" description="Basic residues" evidence="5">
    <location>
        <begin position="449"/>
        <end position="461"/>
    </location>
</feature>
<feature type="compositionally biased region" description="Polar residues" evidence="5">
    <location>
        <begin position="433"/>
        <end position="442"/>
    </location>
</feature>
<dbReference type="Pfam" id="PF13639">
    <property type="entry name" value="zf-RING_2"/>
    <property type="match status" value="1"/>
</dbReference>
<keyword evidence="8" id="KW-1185">Reference proteome</keyword>
<evidence type="ECO:0000256" key="4">
    <source>
        <dbReference type="PROSITE-ProRule" id="PRU00175"/>
    </source>
</evidence>
<protein>
    <submittedName>
        <fullName evidence="7">E3 ubiquitin-protein ligase Praja2</fullName>
    </submittedName>
</protein>
<name>A0AA36BLQ9_OCTVU</name>
<feature type="compositionally biased region" description="Polar residues" evidence="5">
    <location>
        <begin position="29"/>
        <end position="40"/>
    </location>
</feature>
<dbReference type="Proteomes" id="UP001162480">
    <property type="component" value="Chromosome 18"/>
</dbReference>
<dbReference type="Gene3D" id="3.30.40.10">
    <property type="entry name" value="Zinc/RING finger domain, C3HC4 (zinc finger)"/>
    <property type="match status" value="1"/>
</dbReference>
<dbReference type="InterPro" id="IPR013083">
    <property type="entry name" value="Znf_RING/FYVE/PHD"/>
</dbReference>
<dbReference type="PANTHER" id="PTHR45931:SF3">
    <property type="entry name" value="RING ZINC FINGER-CONTAINING PROTEIN"/>
    <property type="match status" value="1"/>
</dbReference>
<dbReference type="PROSITE" id="PS50089">
    <property type="entry name" value="ZF_RING_2"/>
    <property type="match status" value="1"/>
</dbReference>
<gene>
    <name evidence="7" type="ORF">OCTVUL_1B022392</name>
</gene>
<dbReference type="CDD" id="cd16465">
    <property type="entry name" value="RING-H2_PJA1_2"/>
    <property type="match status" value="1"/>
</dbReference>
<evidence type="ECO:0000256" key="2">
    <source>
        <dbReference type="ARBA" id="ARBA00022771"/>
    </source>
</evidence>
<feature type="compositionally biased region" description="Basic and acidic residues" evidence="5">
    <location>
        <begin position="547"/>
        <end position="564"/>
    </location>
</feature>
<dbReference type="GO" id="GO:0061630">
    <property type="term" value="F:ubiquitin protein ligase activity"/>
    <property type="evidence" value="ECO:0007669"/>
    <property type="project" value="TreeGrafter"/>
</dbReference>
<dbReference type="SMART" id="SM00184">
    <property type="entry name" value="RING"/>
    <property type="match status" value="1"/>
</dbReference>
<dbReference type="GO" id="GO:0008270">
    <property type="term" value="F:zinc ion binding"/>
    <property type="evidence" value="ECO:0007669"/>
    <property type="project" value="UniProtKB-KW"/>
</dbReference>
<evidence type="ECO:0000256" key="1">
    <source>
        <dbReference type="ARBA" id="ARBA00022723"/>
    </source>
</evidence>
<dbReference type="PANTHER" id="PTHR45931">
    <property type="entry name" value="SI:CH211-59O9.10"/>
    <property type="match status" value="1"/>
</dbReference>
<dbReference type="InterPro" id="IPR001841">
    <property type="entry name" value="Znf_RING"/>
</dbReference>
<sequence>MKCQSHQFVNRSVGVSMLFWVAKMQDNHQNPQQHLSMNENASDSSDDASGTDNPDDLPHSNVTATSITIKGARPKVYSSLLTLSKSKSARFSQKTDEGQDNACQENTSVDLNFSSLTTSSSFLSNRHSILPDIKPLNSIQENPCDQDEPLQRWKNAGKALRKALSSSTSSFAVSSPLTSYVNQTFHFSTQTLPLKGKGAMRNSRYHLARRNLMDNDSIAVCETSKLLNDMPIPSPILSTNKMPLLSTVDSANVDINIDNQAELLKNSVAISLPKPTPYTKHQKDDNCSKSENEIDLKTDSCMLERSPGMFNLRADDCDLTQTTDHNNSNCMLSSSHTDLNLSRYQKQIISYPHQLKTTSAPFTAVTKISTSPVCSFEDSSHSIQAQTFKMLECRLSRLISSDDKSFFELSSSDSDITDCSSIFEDDYIRNSSHQQYRGTAQNEEQEPKKQKRKSQTLRKHRNGETACSSDSIHEGTKNYLRQKKKMKGGLEETVENVPLIAGGCLAALHSNVPCLGLSHSSETDSDAAAKTVTPHWRLRKRSGIVSKRHENTTENNSKDNEEFKLPPLPSKQGAKGNRRYMRNSAPVKERLGNCNPTDPVLGNLQSSRPSLVNYSSSSSLDILNVCDPDQALPPSWNIVDSLNTEADKASKALPTGGVAEDFNSCDQEKNTEKSQIRTWPLLDDLYSYSNENVSSLINVGCSQNDVHCSDEDDYTGLNQAHCACNKCKPSTWDFWDLPPSESTLIDIAIDADCHSESDTHSDLERDSDSADADDEFECDCIHCLQMREVLGHRHNSEGASFDRGDSDLTTTTAAIVANSSSLPYTMSTSSSLQFATRLSTPLNQDHNHWSTALSEDSQLDIAELNPLDLLLMRQDARRDMLELMFQNVILQMLAVHPDLLNDQAPPPAPLTLIDNLQTVVVTQEDINEEASCPICLCPWELEEKMAKLPCHHLFHMLCIRAWLIKSGTCPVCRHVL</sequence>
<keyword evidence="3" id="KW-0862">Zinc</keyword>
<evidence type="ECO:0000313" key="7">
    <source>
        <dbReference type="EMBL" id="CAI9736062.1"/>
    </source>
</evidence>
<feature type="region of interest" description="Disordered" evidence="5">
    <location>
        <begin position="541"/>
        <end position="578"/>
    </location>
</feature>
<proteinExistence type="predicted"/>
<dbReference type="GO" id="GO:0005634">
    <property type="term" value="C:nucleus"/>
    <property type="evidence" value="ECO:0007669"/>
    <property type="project" value="TreeGrafter"/>
</dbReference>